<feature type="domain" description="CUB-like" evidence="2">
    <location>
        <begin position="37"/>
        <end position="130"/>
    </location>
</feature>
<gene>
    <name evidence="3" type="ORF">CRE_15021</name>
</gene>
<dbReference type="Pfam" id="PF02408">
    <property type="entry name" value="CUB_2"/>
    <property type="match status" value="2"/>
</dbReference>
<proteinExistence type="predicted"/>
<dbReference type="InterPro" id="IPR003366">
    <property type="entry name" value="CUB-like_dom"/>
</dbReference>
<reference evidence="3" key="1">
    <citation type="submission" date="2007-07" db="EMBL/GenBank/DDBJ databases">
        <title>PCAP assembly of the Caenorhabditis remanei genome.</title>
        <authorList>
            <consortium name="The Caenorhabditis remanei Sequencing Consortium"/>
            <person name="Wilson R.K."/>
        </authorList>
    </citation>
    <scope>NUCLEOTIDE SEQUENCE [LARGE SCALE GENOMIC DNA]</scope>
    <source>
        <strain evidence="3">PB4641</strain>
    </source>
</reference>
<evidence type="ECO:0000256" key="1">
    <source>
        <dbReference type="SAM" id="SignalP"/>
    </source>
</evidence>
<name>E3NJN8_CAERE</name>
<dbReference type="GO" id="GO:0045121">
    <property type="term" value="C:membrane raft"/>
    <property type="evidence" value="ECO:0007669"/>
    <property type="project" value="TreeGrafter"/>
</dbReference>
<evidence type="ECO:0000313" key="4">
    <source>
        <dbReference type="Proteomes" id="UP000008281"/>
    </source>
</evidence>
<dbReference type="OrthoDB" id="5863902at2759"/>
<evidence type="ECO:0000313" key="3">
    <source>
        <dbReference type="EMBL" id="EFP01082.1"/>
    </source>
</evidence>
<evidence type="ECO:0000259" key="2">
    <source>
        <dbReference type="Pfam" id="PF02408"/>
    </source>
</evidence>
<organism evidence="4">
    <name type="scientific">Caenorhabditis remanei</name>
    <name type="common">Caenorhabditis vulgaris</name>
    <dbReference type="NCBI Taxonomy" id="31234"/>
    <lineage>
        <taxon>Eukaryota</taxon>
        <taxon>Metazoa</taxon>
        <taxon>Ecdysozoa</taxon>
        <taxon>Nematoda</taxon>
        <taxon>Chromadorea</taxon>
        <taxon>Rhabditida</taxon>
        <taxon>Rhabditina</taxon>
        <taxon>Rhabditomorpha</taxon>
        <taxon>Rhabditoidea</taxon>
        <taxon>Rhabditidae</taxon>
        <taxon>Peloderinae</taxon>
        <taxon>Caenorhabditis</taxon>
    </lineage>
</organism>
<dbReference type="Proteomes" id="UP000008281">
    <property type="component" value="Unassembled WGS sequence"/>
</dbReference>
<dbReference type="PANTHER" id="PTHR21447:SF8">
    <property type="entry name" value="CUB-LIKE DOMAIN-CONTAINING PROTEIN"/>
    <property type="match status" value="1"/>
</dbReference>
<dbReference type="AlphaFoldDB" id="E3NJN8"/>
<dbReference type="PANTHER" id="PTHR21447">
    <property type="entry name" value="RING-TYPE DOMAIN-CONTAINING PROTEIN-RELATED"/>
    <property type="match status" value="1"/>
</dbReference>
<dbReference type="EMBL" id="DS268750">
    <property type="protein sequence ID" value="EFP01082.1"/>
    <property type="molecule type" value="Genomic_DNA"/>
</dbReference>
<dbReference type="eggNOG" id="KOG1216">
    <property type="taxonomic scope" value="Eukaryota"/>
</dbReference>
<dbReference type="HOGENOM" id="CLU_015743_0_0_1"/>
<accession>E3NJN8</accession>
<sequence>MAELTVIRLFVLLSSATLGFTCPTNPITTATLTGKLSLGVTNVPPGTNCTFMFKIPNDFVLQIKLSVTSGYKEDIVSIFDSNNAPIFVSSDNPMPDFHFPPIWIPAGSAKIEVIGVSGQSQFLVSYTYESLDNYQRIRKITGEHFSLKSIADNTYVTITSSSPEEKVILTPGMKQGEIDNTLQNYFVYDGDNINTARFLGRLSEFNSSMKKSTGQGVSIISFSDTKSNSYVLGNDASTLQKFEKYSVILTSNKSEMHGVMNGKASAYTFICTDCSTYSWTQLALDFVGNIQYGGHITLQILTPTHRKKKLAKYDMMTFTNQYFTEILHTEVFTINLHLAKAEYNVYSTQDDNESRNLISGRSSPNLYTTNSKNNIGDILKYQNSTASDHRSATIAGTGIRLSFEIQKRCPTAPITKDAGLTGVLPAGATGQVQVPANTTCTYTFQIPKGFALRVDTTADYEVSMENSINFDNIFISPPAVNVVDYAMNTEVLFEIVSKTGDLAFITKYSYIDLSNYKQVIVPTGTHLNTTLDSNKYYTVKASNDNDQVNLQYGSRQSSVADLTLSEVFMFDGNDIFNSKYIGRVPSVYEKQNLFYSTSNTVTLINLYGNPSSSLFLGNDASVSVIKTLNNYGVLVMDSDKEYDDWMYLLKGADVVTDSWYTVICKDCTTFSIDYMLFDTDKDYSNANGFVEVQGMTPSHKLQTMLHYQYSSSNNQSFPQIIPAPMATFHLYNSSFHFKLRPGTLQKDFDTSSGATRYVSSPQLWNPDAKSSFDYTFSDFNKNFNFSINLQSLKLENDGDSLNVEVGSSDGDNSLDKKYTKTSVENQQIAGIGSYLKLVYTGTKNSTVLLNFEMIDMTETTVSMETTTKESVPSLPLWVLIVMTLFVM</sequence>
<protein>
    <recommendedName>
        <fullName evidence="2">CUB-like domain-containing protein</fullName>
    </recommendedName>
</protein>
<dbReference type="InParanoid" id="E3NJN8"/>
<dbReference type="STRING" id="31234.E3NJN8"/>
<feature type="domain" description="CUB-like" evidence="2">
    <location>
        <begin position="406"/>
        <end position="513"/>
    </location>
</feature>
<feature type="signal peptide" evidence="1">
    <location>
        <begin position="1"/>
        <end position="19"/>
    </location>
</feature>
<keyword evidence="4" id="KW-1185">Reference proteome</keyword>
<keyword evidence="1" id="KW-0732">Signal</keyword>
<dbReference type="GO" id="GO:0045087">
    <property type="term" value="P:innate immune response"/>
    <property type="evidence" value="ECO:0007669"/>
    <property type="project" value="TreeGrafter"/>
</dbReference>
<feature type="chain" id="PRO_5003177631" description="CUB-like domain-containing protein" evidence="1">
    <location>
        <begin position="20"/>
        <end position="887"/>
    </location>
</feature>